<keyword evidence="2" id="KW-1185">Reference proteome</keyword>
<dbReference type="HOGENOM" id="CLU_1713073_0_0_1"/>
<dbReference type="VEuPathDB" id="FungiDB:CPSG_06417"/>
<gene>
    <name evidence="1" type="ORF">CPSG_06417</name>
</gene>
<dbReference type="EMBL" id="GL636495">
    <property type="protein sequence ID" value="EFW17149.1"/>
    <property type="molecule type" value="Genomic_DNA"/>
</dbReference>
<reference evidence="2" key="2">
    <citation type="submission" date="2010-03" db="EMBL/GenBank/DDBJ databases">
        <title>The genome sequence of Coccidioides posadasii strain Silveira.</title>
        <authorList>
            <consortium name="The Broad Institute Genome Sequencing Center for Infectious Disease"/>
            <person name="Neafsey D."/>
            <person name="Orbach M."/>
            <person name="Henn M.R."/>
            <person name="Cole G.T."/>
            <person name="Galgiani J."/>
            <person name="Gardner M.J."/>
            <person name="Kirkland T.N."/>
            <person name="Taylor J.W."/>
            <person name="Young S.K."/>
            <person name="Zeng Q."/>
            <person name="Koehrsen M."/>
            <person name="Alvarado L."/>
            <person name="Berlin A."/>
            <person name="Borenstein D."/>
            <person name="Chapman S.B."/>
            <person name="Chen Z."/>
            <person name="Engels R."/>
            <person name="Freedman E."/>
            <person name="Gellesch M."/>
            <person name="Goldberg J."/>
            <person name="Griggs A."/>
            <person name="Gujja S."/>
            <person name="Heilman E."/>
            <person name="Heiman D."/>
            <person name="Howarth C."/>
            <person name="Jen D."/>
            <person name="Larson L."/>
            <person name="Mehta T."/>
            <person name="Neiman D."/>
            <person name="Park D."/>
            <person name="Pearson M."/>
            <person name="Richards J."/>
            <person name="Roberts A."/>
            <person name="Saif S."/>
            <person name="Shea T."/>
            <person name="Shenoy N."/>
            <person name="Sisk P."/>
            <person name="Stolte C."/>
            <person name="Sykes S."/>
            <person name="Walk T."/>
            <person name="White J."/>
            <person name="Yandava C."/>
            <person name="Haas B."/>
            <person name="Nusbaum C."/>
            <person name="Birren B."/>
        </authorList>
    </citation>
    <scope>NUCLEOTIDE SEQUENCE [LARGE SCALE GENOMIC DNA]</scope>
    <source>
        <strain evidence="2">RMSCC 757 / Silveira</strain>
    </source>
</reference>
<dbReference type="Proteomes" id="UP000002497">
    <property type="component" value="Unassembled WGS sequence"/>
</dbReference>
<sequence length="153" mass="17074">MKLSSIVARKNDVPWLRILKPTSTTFLKTYLQVFSQVTTVWSTQLLRRDGYSNGGAEYNLSGFKDSLSTPSTNLRSVAAFSGPIQNLLRVVPTFRSSAGWTYLQVIGRKRGIATPSIRSLSFLDRFNPLLQRDKNGWAEGVPMTRVFEDVGVG</sequence>
<reference evidence="2" key="1">
    <citation type="journal article" date="2010" name="Genome Res.">
        <title>Population genomic sequencing of Coccidioides fungi reveals recent hybridization and transposon control.</title>
        <authorList>
            <person name="Neafsey D.E."/>
            <person name="Barker B.M."/>
            <person name="Sharpton T.J."/>
            <person name="Stajich J.E."/>
            <person name="Park D.J."/>
            <person name="Whiston E."/>
            <person name="Hung C.-Y."/>
            <person name="McMahan C."/>
            <person name="White J."/>
            <person name="Sykes S."/>
            <person name="Heiman D."/>
            <person name="Young S."/>
            <person name="Zeng Q."/>
            <person name="Abouelleil A."/>
            <person name="Aftuck L."/>
            <person name="Bessette D."/>
            <person name="Brown A."/>
            <person name="FitzGerald M."/>
            <person name="Lui A."/>
            <person name="Macdonald J.P."/>
            <person name="Priest M."/>
            <person name="Orbach M.J."/>
            <person name="Galgiani J.N."/>
            <person name="Kirkland T.N."/>
            <person name="Cole G.T."/>
            <person name="Birren B.W."/>
            <person name="Henn M.R."/>
            <person name="Taylor J.W."/>
            <person name="Rounsley S.D."/>
        </authorList>
    </citation>
    <scope>NUCLEOTIDE SEQUENCE [LARGE SCALE GENOMIC DNA]</scope>
    <source>
        <strain evidence="2">RMSCC 757 / Silveira</strain>
    </source>
</reference>
<dbReference type="VEuPathDB" id="FungiDB:D8B26_003905"/>
<name>E9D9B5_COCPS</name>
<dbReference type="AlphaFoldDB" id="E9D9B5"/>
<protein>
    <submittedName>
        <fullName evidence="1">Predicted protein</fullName>
    </submittedName>
</protein>
<evidence type="ECO:0000313" key="1">
    <source>
        <dbReference type="EMBL" id="EFW17149.1"/>
    </source>
</evidence>
<evidence type="ECO:0000313" key="2">
    <source>
        <dbReference type="Proteomes" id="UP000002497"/>
    </source>
</evidence>
<accession>E9D9B5</accession>
<proteinExistence type="predicted"/>
<organism evidence="2">
    <name type="scientific">Coccidioides posadasii (strain RMSCC 757 / Silveira)</name>
    <name type="common">Valley fever fungus</name>
    <dbReference type="NCBI Taxonomy" id="443226"/>
    <lineage>
        <taxon>Eukaryota</taxon>
        <taxon>Fungi</taxon>
        <taxon>Dikarya</taxon>
        <taxon>Ascomycota</taxon>
        <taxon>Pezizomycotina</taxon>
        <taxon>Eurotiomycetes</taxon>
        <taxon>Eurotiomycetidae</taxon>
        <taxon>Onygenales</taxon>
        <taxon>Onygenaceae</taxon>
        <taxon>Coccidioides</taxon>
    </lineage>
</organism>